<feature type="signal peptide" evidence="2">
    <location>
        <begin position="1"/>
        <end position="22"/>
    </location>
</feature>
<dbReference type="CDD" id="cd09603">
    <property type="entry name" value="M1_APN_like"/>
    <property type="match status" value="1"/>
</dbReference>
<dbReference type="InterPro" id="IPR042097">
    <property type="entry name" value="Aminopeptidase_N-like_N_sf"/>
</dbReference>
<evidence type="ECO:0000256" key="1">
    <source>
        <dbReference type="PIRSR" id="PIRSR634015-3"/>
    </source>
</evidence>
<reference evidence="4 5" key="1">
    <citation type="submission" date="2019-01" db="EMBL/GenBank/DDBJ databases">
        <title>Mucilaginibacter antarcticum sp. nov., isolated from antarctic soil.</title>
        <authorList>
            <person name="Yan Y.-Q."/>
            <person name="Du Z.-J."/>
        </authorList>
    </citation>
    <scope>NUCLEOTIDE SEQUENCE [LARGE SCALE GENOMIC DNA]</scope>
    <source>
        <strain evidence="4 5">F01003</strain>
    </source>
</reference>
<gene>
    <name evidence="4" type="ORF">EPL05_02345</name>
</gene>
<dbReference type="SUPFAM" id="SSF55486">
    <property type="entry name" value="Metalloproteases ('zincins'), catalytic domain"/>
    <property type="match status" value="1"/>
</dbReference>
<dbReference type="AlphaFoldDB" id="A0A444MUT0"/>
<keyword evidence="2" id="KW-0732">Signal</keyword>
<evidence type="ECO:0000256" key="2">
    <source>
        <dbReference type="SAM" id="SignalP"/>
    </source>
</evidence>
<dbReference type="Gene3D" id="2.60.40.1730">
    <property type="entry name" value="tricorn interacting facor f3 domain"/>
    <property type="match status" value="1"/>
</dbReference>
<accession>A0A444MUT0</accession>
<keyword evidence="1" id="KW-0862">Zinc</keyword>
<dbReference type="OrthoDB" id="100605at2"/>
<comment type="cofactor">
    <cofactor evidence="1">
        <name>Zn(2+)</name>
        <dbReference type="ChEBI" id="CHEBI:29105"/>
    </cofactor>
    <text evidence="1">Binds 1 zinc ion per subunit.</text>
</comment>
<feature type="chain" id="PRO_5019340784" evidence="2">
    <location>
        <begin position="23"/>
        <end position="554"/>
    </location>
</feature>
<organism evidence="4 5">
    <name type="scientific">Mucilaginibacter gilvus</name>
    <dbReference type="NCBI Taxonomy" id="2305909"/>
    <lineage>
        <taxon>Bacteria</taxon>
        <taxon>Pseudomonadati</taxon>
        <taxon>Bacteroidota</taxon>
        <taxon>Sphingobacteriia</taxon>
        <taxon>Sphingobacteriales</taxon>
        <taxon>Sphingobacteriaceae</taxon>
        <taxon>Mucilaginibacter</taxon>
    </lineage>
</organism>
<dbReference type="PANTHER" id="PTHR45726:SF3">
    <property type="entry name" value="LEUKOTRIENE A-4 HYDROLASE"/>
    <property type="match status" value="1"/>
</dbReference>
<evidence type="ECO:0000313" key="4">
    <source>
        <dbReference type="EMBL" id="RWY57394.1"/>
    </source>
</evidence>
<dbReference type="RefSeq" id="WP_128531900.1">
    <property type="nucleotide sequence ID" value="NZ_SBIW01000001.1"/>
</dbReference>
<keyword evidence="1" id="KW-0479">Metal-binding</keyword>
<dbReference type="GO" id="GO:0008237">
    <property type="term" value="F:metallopeptidase activity"/>
    <property type="evidence" value="ECO:0007669"/>
    <property type="project" value="InterPro"/>
</dbReference>
<evidence type="ECO:0000259" key="3">
    <source>
        <dbReference type="Pfam" id="PF01433"/>
    </source>
</evidence>
<feature type="binding site" evidence="1">
    <location>
        <position position="364"/>
    </location>
    <ligand>
        <name>Zn(2+)</name>
        <dbReference type="ChEBI" id="CHEBI:29105"/>
        <note>catalytic</note>
    </ligand>
</feature>
<dbReference type="SUPFAM" id="SSF63737">
    <property type="entry name" value="Leukotriene A4 hydrolase N-terminal domain"/>
    <property type="match status" value="1"/>
</dbReference>
<dbReference type="PANTHER" id="PTHR45726">
    <property type="entry name" value="LEUKOTRIENE A-4 HYDROLASE"/>
    <property type="match status" value="1"/>
</dbReference>
<feature type="binding site" evidence="1">
    <location>
        <position position="341"/>
    </location>
    <ligand>
        <name>Zn(2+)</name>
        <dbReference type="ChEBI" id="CHEBI:29105"/>
        <note>catalytic</note>
    </ligand>
</feature>
<comment type="caution">
    <text evidence="4">The sequence shown here is derived from an EMBL/GenBank/DDBJ whole genome shotgun (WGS) entry which is preliminary data.</text>
</comment>
<name>A0A444MUT0_9SPHI</name>
<proteinExistence type="predicted"/>
<dbReference type="InterPro" id="IPR014782">
    <property type="entry name" value="Peptidase_M1_dom"/>
</dbReference>
<evidence type="ECO:0000313" key="5">
    <source>
        <dbReference type="Proteomes" id="UP000286701"/>
    </source>
</evidence>
<dbReference type="InterPro" id="IPR027268">
    <property type="entry name" value="Peptidase_M4/M1_CTD_sf"/>
</dbReference>
<dbReference type="Pfam" id="PF01433">
    <property type="entry name" value="Peptidase_M1"/>
    <property type="match status" value="1"/>
</dbReference>
<dbReference type="EMBL" id="SBIW01000001">
    <property type="protein sequence ID" value="RWY57394.1"/>
    <property type="molecule type" value="Genomic_DNA"/>
</dbReference>
<dbReference type="Proteomes" id="UP000286701">
    <property type="component" value="Unassembled WGS sequence"/>
</dbReference>
<keyword evidence="5" id="KW-1185">Reference proteome</keyword>
<dbReference type="Gene3D" id="1.10.390.10">
    <property type="entry name" value="Neutral Protease Domain 2"/>
    <property type="match status" value="1"/>
</dbReference>
<feature type="binding site" evidence="1">
    <location>
        <position position="345"/>
    </location>
    <ligand>
        <name>Zn(2+)</name>
        <dbReference type="ChEBI" id="CHEBI:29105"/>
        <note>catalytic</note>
    </ligand>
</feature>
<protein>
    <submittedName>
        <fullName evidence="4">M1 family peptidase</fullName>
    </submittedName>
</protein>
<dbReference type="GO" id="GO:0008270">
    <property type="term" value="F:zinc ion binding"/>
    <property type="evidence" value="ECO:0007669"/>
    <property type="project" value="InterPro"/>
</dbReference>
<sequence length="554" mass="63228">MKNIYRSLAVLAFCIFTITAHAQLGTQKEVFTRADTLRGSLTTQLRTCYDINYYHLDIKFDIDKKYISGNVLFKFTAVSDFTKLQFDLWNNLKIEKVVYKGQELNYTREFNAVFLSFPKTISKGSKEEFTVYYSGNPTIAKRAPWDGGVQYATDSLGKPHVATACQGMGASVWWPTKDVQDDEVDSAMVSISVPNGLKDVSNGHLRKVTKLKDGYTRFDWFVANPINNYNLEANIGDYAHYTGTYQGEKGKLEMDFWPLSYNIEKAKKQWGLDAPRMLKAFENWFGPYPFYEDGYKLIETPHLGMEHQSGTAYGNKYRNGYLGRDLSGTGWGLKWDFIVVHESGHEWFGNNITSKDLADMWIHESFTNYSESLFIETFYGKQAGQEYVHGTRMAIQNDAPIIGAYGVNKESSGDMYYKGGNMLNMVRTIINDDDKWRGILRGLNKTFYHKTVTYDDVVGYINAQSGMNLSPVFEQYLQHVKLPVLEFMTIQGKLMARWVAETPGFNMPVKVRAKGGEYKFIKPTSHFAPVNIDAITKDNIEADTFNYYIGVLVD</sequence>
<dbReference type="InterPro" id="IPR034015">
    <property type="entry name" value="M1_LTA4H"/>
</dbReference>
<feature type="domain" description="Peptidase M1 membrane alanine aminopeptidase" evidence="3">
    <location>
        <begin position="337"/>
        <end position="476"/>
    </location>
</feature>